<dbReference type="EMBL" id="CP036264">
    <property type="protein sequence ID" value="QEF97907.1"/>
    <property type="molecule type" value="Genomic_DNA"/>
</dbReference>
<reference evidence="1 2" key="1">
    <citation type="submission" date="2019-02" db="EMBL/GenBank/DDBJ databases">
        <title>Planctomycetal bacteria perform biofilm scaping via a novel small molecule.</title>
        <authorList>
            <person name="Jeske O."/>
            <person name="Boedeker C."/>
            <person name="Wiegand S."/>
            <person name="Breitling P."/>
            <person name="Kallscheuer N."/>
            <person name="Jogler M."/>
            <person name="Rohde M."/>
            <person name="Petersen J."/>
            <person name="Medema M.H."/>
            <person name="Surup F."/>
            <person name="Jogler C."/>
        </authorList>
    </citation>
    <scope>NUCLEOTIDE SEQUENCE [LARGE SCALE GENOMIC DNA]</scope>
    <source>
        <strain evidence="1 2">Mal15</strain>
    </source>
</reference>
<evidence type="ECO:0000313" key="1">
    <source>
        <dbReference type="EMBL" id="QEF97907.1"/>
    </source>
</evidence>
<keyword evidence="2" id="KW-1185">Reference proteome</keyword>
<proteinExistence type="predicted"/>
<dbReference type="Proteomes" id="UP000321353">
    <property type="component" value="Chromosome"/>
</dbReference>
<protein>
    <submittedName>
        <fullName evidence="1">Uncharacterized protein</fullName>
    </submittedName>
</protein>
<sequence>MSKHNPKEHTRPIYMATNGLRDPDWRWRLAVSSAPVTRTTRRPDAICWHLVDYLASGDEWITSLDGTRRFSIRPLLAIQNDRLKRLTLESRVLAFRDITVAAEASRVPVQVAHDYCSIFFDVGDRLHAVRAIDSKIIHAAGHRDDIVRRELYWHAYFGGPLVAEHWLLHLPFVGCEAEHDLETPEGRQREQLELTMASREPGPEFYDSKLLPVYQQLLDREPKRRPYAECVQDHVTDALEAYWRSEPTEAARKILHSRIAA</sequence>
<accession>A0A5B9MFL1</accession>
<name>A0A5B9MFL1_9BACT</name>
<evidence type="ECO:0000313" key="2">
    <source>
        <dbReference type="Proteomes" id="UP000321353"/>
    </source>
</evidence>
<organism evidence="1 2">
    <name type="scientific">Stieleria maiorica</name>
    <dbReference type="NCBI Taxonomy" id="2795974"/>
    <lineage>
        <taxon>Bacteria</taxon>
        <taxon>Pseudomonadati</taxon>
        <taxon>Planctomycetota</taxon>
        <taxon>Planctomycetia</taxon>
        <taxon>Pirellulales</taxon>
        <taxon>Pirellulaceae</taxon>
        <taxon>Stieleria</taxon>
    </lineage>
</organism>
<gene>
    <name evidence="1" type="ORF">Mal15_19530</name>
</gene>
<dbReference type="KEGG" id="smam:Mal15_19530"/>
<dbReference type="AlphaFoldDB" id="A0A5B9MFL1"/>
<dbReference type="RefSeq" id="WP_147867509.1">
    <property type="nucleotide sequence ID" value="NZ_CP036264.1"/>
</dbReference>